<evidence type="ECO:0000313" key="1">
    <source>
        <dbReference type="EMBL" id="EKM83963.1"/>
    </source>
</evidence>
<reference evidence="2" key="1">
    <citation type="journal article" date="2012" name="Proc. Natl. Acad. Sci. U.S.A.">
        <title>Genome sequence of the button mushroom Agaricus bisporus reveals mechanisms governing adaptation to a humic-rich ecological niche.</title>
        <authorList>
            <person name="Morin E."/>
            <person name="Kohler A."/>
            <person name="Baker A.R."/>
            <person name="Foulongne-Oriol M."/>
            <person name="Lombard V."/>
            <person name="Nagy L.G."/>
            <person name="Ohm R.A."/>
            <person name="Patyshakuliyeva A."/>
            <person name="Brun A."/>
            <person name="Aerts A.L."/>
            <person name="Bailey A.M."/>
            <person name="Billette C."/>
            <person name="Coutinho P.M."/>
            <person name="Deakin G."/>
            <person name="Doddapaneni H."/>
            <person name="Floudas D."/>
            <person name="Grimwood J."/>
            <person name="Hilden K."/>
            <person name="Kuees U."/>
            <person name="LaButti K.M."/>
            <person name="Lapidus A."/>
            <person name="Lindquist E.A."/>
            <person name="Lucas S.M."/>
            <person name="Murat C."/>
            <person name="Riley R.W."/>
            <person name="Salamov A.A."/>
            <person name="Schmutz J."/>
            <person name="Subramanian V."/>
            <person name="Woesten H.A.B."/>
            <person name="Xu J."/>
            <person name="Eastwood D.C."/>
            <person name="Foster G.D."/>
            <person name="Sonnenberg A.S."/>
            <person name="Cullen D."/>
            <person name="de Vries R.P."/>
            <person name="Lundell T."/>
            <person name="Hibbett D.S."/>
            <person name="Henrissat B."/>
            <person name="Burton K.S."/>
            <person name="Kerrigan R.W."/>
            <person name="Challen M.P."/>
            <person name="Grigoriev I.V."/>
            <person name="Martin F."/>
        </authorList>
    </citation>
    <scope>NUCLEOTIDE SEQUENCE [LARGE SCALE GENOMIC DNA]</scope>
    <source>
        <strain evidence="2">JB137-S8 / ATCC MYA-4627 / FGSC 10392</strain>
    </source>
</reference>
<dbReference type="CDD" id="cd00161">
    <property type="entry name" value="beta-trefoil_Ricin-like"/>
    <property type="match status" value="1"/>
</dbReference>
<dbReference type="KEGG" id="abp:AGABI1DRAFT110566"/>
<dbReference type="InterPro" id="IPR035992">
    <property type="entry name" value="Ricin_B-like_lectins"/>
</dbReference>
<dbReference type="SUPFAM" id="SSF50370">
    <property type="entry name" value="Ricin B-like lectins"/>
    <property type="match status" value="1"/>
</dbReference>
<sequence>MTDTGTYGFPLGYFVIRSAASNRVLDVSDDSIEDGADVLLWPEKESSLVESFRDPNANNQVYFIDTSGALCSRSSGHAIDVEDDRLVLRHRRPLSYPFPNAYSHPLPTFHYNSGTGEITVHFEYDPTYSVPPPPMSPSMTIASDRSIMRSSPANPAHNKTYFLVSQPLRKPRTIIDDASELITTAITSPINFFSSAFSGKNDARPDEVFDGNIDLKEDEVVEEERGEEGEIDDSPESGRQVRVMGIARGNANNLGDGILRRKRWIVESLRTTNAKTGA</sequence>
<dbReference type="Gene3D" id="2.80.10.50">
    <property type="match status" value="1"/>
</dbReference>
<proteinExistence type="predicted"/>
<keyword evidence="2" id="KW-1185">Reference proteome</keyword>
<dbReference type="EMBL" id="JH971385">
    <property type="protein sequence ID" value="EKM83963.1"/>
    <property type="molecule type" value="Genomic_DNA"/>
</dbReference>
<dbReference type="OMA" id="RWIVESL"/>
<dbReference type="Proteomes" id="UP000008493">
    <property type="component" value="Unassembled WGS sequence"/>
</dbReference>
<gene>
    <name evidence="1" type="ORF">AGABI1DRAFT_110566</name>
</gene>
<dbReference type="AlphaFoldDB" id="K5XKA5"/>
<dbReference type="HOGENOM" id="CLU_066671_0_0_1"/>
<dbReference type="RefSeq" id="XP_007325710.1">
    <property type="nucleotide sequence ID" value="XM_007325648.1"/>
</dbReference>
<protein>
    <submittedName>
        <fullName evidence="1">Uncharacterized protein</fullName>
    </submittedName>
</protein>
<dbReference type="eggNOG" id="ENOG502SCBB">
    <property type="taxonomic scope" value="Eukaryota"/>
</dbReference>
<accession>K5XKA5</accession>
<dbReference type="InParanoid" id="K5XKA5"/>
<organism evidence="1 2">
    <name type="scientific">Agaricus bisporus var. burnettii (strain JB137-S8 / ATCC MYA-4627 / FGSC 10392)</name>
    <name type="common">White button mushroom</name>
    <dbReference type="NCBI Taxonomy" id="597362"/>
    <lineage>
        <taxon>Eukaryota</taxon>
        <taxon>Fungi</taxon>
        <taxon>Dikarya</taxon>
        <taxon>Basidiomycota</taxon>
        <taxon>Agaricomycotina</taxon>
        <taxon>Agaricomycetes</taxon>
        <taxon>Agaricomycetidae</taxon>
        <taxon>Agaricales</taxon>
        <taxon>Agaricineae</taxon>
        <taxon>Agaricaceae</taxon>
        <taxon>Agaricus</taxon>
    </lineage>
</organism>
<evidence type="ECO:0000313" key="2">
    <source>
        <dbReference type="Proteomes" id="UP000008493"/>
    </source>
</evidence>
<name>K5XKA5_AGABU</name>
<dbReference type="STRING" id="597362.K5XKA5"/>
<dbReference type="OrthoDB" id="9895617at2759"/>
<dbReference type="GeneID" id="18822983"/>